<dbReference type="Gene3D" id="3.40.50.2000">
    <property type="entry name" value="Glycogen Phosphorylase B"/>
    <property type="match status" value="2"/>
</dbReference>
<dbReference type="Pfam" id="PF06722">
    <property type="entry name" value="EryCIII-like_C"/>
    <property type="match status" value="1"/>
</dbReference>
<feature type="coiled-coil region" evidence="1">
    <location>
        <begin position="379"/>
        <end position="406"/>
    </location>
</feature>
<evidence type="ECO:0000313" key="4">
    <source>
        <dbReference type="Proteomes" id="UP001264335"/>
    </source>
</evidence>
<proteinExistence type="predicted"/>
<comment type="caution">
    <text evidence="3">The sequence shown here is derived from an EMBL/GenBank/DDBJ whole genome shotgun (WGS) entry which is preliminary data.</text>
</comment>
<dbReference type="GO" id="GO:0016757">
    <property type="term" value="F:glycosyltransferase activity"/>
    <property type="evidence" value="ECO:0007669"/>
    <property type="project" value="UniProtKB-ARBA"/>
</dbReference>
<dbReference type="InterPro" id="IPR050426">
    <property type="entry name" value="Glycosyltransferase_28"/>
</dbReference>
<evidence type="ECO:0000259" key="2">
    <source>
        <dbReference type="Pfam" id="PF06722"/>
    </source>
</evidence>
<feature type="domain" description="Erythromycin biosynthesis protein CIII-like C-terminal" evidence="2">
    <location>
        <begin position="266"/>
        <end position="388"/>
    </location>
</feature>
<dbReference type="EMBL" id="JARPWY010000050">
    <property type="protein sequence ID" value="MDT2515686.1"/>
    <property type="molecule type" value="Genomic_DNA"/>
</dbReference>
<organism evidence="3 4">
    <name type="scientific">Enterococcus avium</name>
    <name type="common">Streptococcus avium</name>
    <dbReference type="NCBI Taxonomy" id="33945"/>
    <lineage>
        <taxon>Bacteria</taxon>
        <taxon>Bacillati</taxon>
        <taxon>Bacillota</taxon>
        <taxon>Bacilli</taxon>
        <taxon>Lactobacillales</taxon>
        <taxon>Enterococcaceae</taxon>
        <taxon>Enterococcus</taxon>
    </lineage>
</organism>
<accession>A0ABD5FBJ3</accession>
<evidence type="ECO:0000313" key="3">
    <source>
        <dbReference type="EMBL" id="MDT2515686.1"/>
    </source>
</evidence>
<dbReference type="AlphaFoldDB" id="A0ABD5FBJ3"/>
<dbReference type="InterPro" id="IPR010610">
    <property type="entry name" value="EryCIII-like_C"/>
</dbReference>
<protein>
    <submittedName>
        <fullName evidence="3">Glycosyltransferase</fullName>
    </submittedName>
</protein>
<gene>
    <name evidence="3" type="ORF">P7D79_15775</name>
</gene>
<dbReference type="RefSeq" id="WP_311872393.1">
    <property type="nucleotide sequence ID" value="NZ_JARPWF010000033.1"/>
</dbReference>
<dbReference type="Proteomes" id="UP001264335">
    <property type="component" value="Unassembled WGS sequence"/>
</dbReference>
<dbReference type="SUPFAM" id="SSF53756">
    <property type="entry name" value="UDP-Glycosyltransferase/glycogen phosphorylase"/>
    <property type="match status" value="1"/>
</dbReference>
<evidence type="ECO:0000256" key="1">
    <source>
        <dbReference type="SAM" id="Coils"/>
    </source>
</evidence>
<name>A0ABD5FBJ3_ENTAV</name>
<reference evidence="3 4" key="1">
    <citation type="submission" date="2023-03" db="EMBL/GenBank/DDBJ databases">
        <authorList>
            <person name="Shen W."/>
            <person name="Cai J."/>
        </authorList>
    </citation>
    <scope>NUCLEOTIDE SEQUENCE [LARGE SCALE GENOMIC DNA]</scope>
    <source>
        <strain evidence="3 4">Y2</strain>
    </source>
</reference>
<dbReference type="PANTHER" id="PTHR48050">
    <property type="entry name" value="STEROL 3-BETA-GLUCOSYLTRANSFERASE"/>
    <property type="match status" value="1"/>
</dbReference>
<sequence>MKTILFAPATFNLAETTRMIEIAKQMRKNYHCVFCGFSKTYLKLIKEAEFEVSLLSPTLTPQQEAAIIKFDQGKSLKNPFTAEIVADRVASELALINELAPSVIVTGSNVTIFLSARIEKVPLVYVKPVAMSRPHFNHEAGCIIPSQLDKAYLPKSVLWKLFLRASKHLTWKPSGFKKVAQHYKLVLPKYTLDLLDGDLNLITTLPAFTKDLVFPDNYQSVGPIFARLPYELPAEVRRIIEKARQQKKPVVYFAMGSSGNRSLIEKLLAYFVTTDYEVIAPIKSYLLEDFVAGNIHVFDWLPALEVSELVDFSVIHGGEGTVQTACSSGKPFIGIGLQYEQEVNIAYCENFGNALALPPNKLTIEALSRSIKKLQSPDYRKKAEEMQRLMKRVAGAKAAAKQIEERYLHL</sequence>
<keyword evidence="1" id="KW-0175">Coiled coil</keyword>
<dbReference type="PANTHER" id="PTHR48050:SF13">
    <property type="entry name" value="STEROL 3-BETA-GLUCOSYLTRANSFERASE UGT80A2"/>
    <property type="match status" value="1"/>
</dbReference>